<dbReference type="InterPro" id="IPR000182">
    <property type="entry name" value="GNAT_dom"/>
</dbReference>
<dbReference type="GO" id="GO:0034069">
    <property type="term" value="F:aminoglycoside N-acetyltransferase activity"/>
    <property type="evidence" value="ECO:0007669"/>
    <property type="project" value="TreeGrafter"/>
</dbReference>
<dbReference type="PROSITE" id="PS51186">
    <property type="entry name" value="GNAT"/>
    <property type="match status" value="1"/>
</dbReference>
<proteinExistence type="predicted"/>
<accession>A0A518RJF9</accession>
<evidence type="ECO:0000313" key="3">
    <source>
        <dbReference type="Proteomes" id="UP000318055"/>
    </source>
</evidence>
<keyword evidence="2" id="KW-0808">Transferase</keyword>
<dbReference type="Proteomes" id="UP000318055">
    <property type="component" value="Chromosome"/>
</dbReference>
<dbReference type="GO" id="GO:0030649">
    <property type="term" value="P:aminoglycoside antibiotic catabolic process"/>
    <property type="evidence" value="ECO:0007669"/>
    <property type="project" value="TreeGrafter"/>
</dbReference>
<protein>
    <submittedName>
        <fullName evidence="2">N-acetyltransferase</fullName>
    </submittedName>
</protein>
<evidence type="ECO:0000259" key="1">
    <source>
        <dbReference type="PROSITE" id="PS51186"/>
    </source>
</evidence>
<dbReference type="OrthoDB" id="9797178at2"/>
<gene>
    <name evidence="2" type="ORF">FPZ54_17285</name>
</gene>
<dbReference type="RefSeq" id="WP_145849060.1">
    <property type="nucleotide sequence ID" value="NZ_CP042239.1"/>
</dbReference>
<dbReference type="EMBL" id="CP042239">
    <property type="protein sequence ID" value="QDX27585.1"/>
    <property type="molecule type" value="Genomic_DNA"/>
</dbReference>
<sequence length="177" mass="18212">MAIAIRHATGGDVAAIDALLRRSFPAPDEAMLVQRLCIDGDMVLTLVADDEDSGALAGMVAFSRMDVTVNDVSLAAVALAPVAVEAAYRRQGVAEALIGAGHRHLGDAGYLLSFVLGDPAYYGRFGYAADLARGFDSPYAGEYLMALALQDGRLPCGVRGAATHASAFAALGEPAGA</sequence>
<dbReference type="InterPro" id="IPR051554">
    <property type="entry name" value="Acetyltransferase_Eis"/>
</dbReference>
<dbReference type="AlphaFoldDB" id="A0A518RJF9"/>
<evidence type="ECO:0000313" key="2">
    <source>
        <dbReference type="EMBL" id="QDX27585.1"/>
    </source>
</evidence>
<keyword evidence="3" id="KW-1185">Reference proteome</keyword>
<dbReference type="SUPFAM" id="SSF55729">
    <property type="entry name" value="Acyl-CoA N-acyltransferases (Nat)"/>
    <property type="match status" value="1"/>
</dbReference>
<reference evidence="2 3" key="1">
    <citation type="submission" date="2019-07" db="EMBL/GenBank/DDBJ databases">
        <title>Sphingomonas alkalisoli sp. nov., isolated from rhizosphere soil of Suaedae salsa.</title>
        <authorList>
            <person name="Zhang H."/>
            <person name="Xu L."/>
            <person name="Zhang J.-X."/>
            <person name="Sun J.-Q."/>
        </authorList>
    </citation>
    <scope>NUCLEOTIDE SEQUENCE [LARGE SCALE GENOMIC DNA]</scope>
    <source>
        <strain evidence="2 3">XS-10</strain>
    </source>
</reference>
<dbReference type="Gene3D" id="3.40.630.30">
    <property type="match status" value="1"/>
</dbReference>
<dbReference type="KEGG" id="ssua:FPZ54_17285"/>
<dbReference type="PANTHER" id="PTHR37817">
    <property type="entry name" value="N-ACETYLTRANSFERASE EIS"/>
    <property type="match status" value="1"/>
</dbReference>
<feature type="domain" description="N-acetyltransferase" evidence="1">
    <location>
        <begin position="3"/>
        <end position="150"/>
    </location>
</feature>
<organism evidence="2 3">
    <name type="scientific">Sphingomonas suaedae</name>
    <dbReference type="NCBI Taxonomy" id="2599297"/>
    <lineage>
        <taxon>Bacteria</taxon>
        <taxon>Pseudomonadati</taxon>
        <taxon>Pseudomonadota</taxon>
        <taxon>Alphaproteobacteria</taxon>
        <taxon>Sphingomonadales</taxon>
        <taxon>Sphingomonadaceae</taxon>
        <taxon>Sphingomonas</taxon>
    </lineage>
</organism>
<dbReference type="InterPro" id="IPR016181">
    <property type="entry name" value="Acyl_CoA_acyltransferase"/>
</dbReference>
<name>A0A518RJF9_9SPHN</name>
<dbReference type="PANTHER" id="PTHR37817:SF1">
    <property type="entry name" value="N-ACETYLTRANSFERASE EIS"/>
    <property type="match status" value="1"/>
</dbReference>
<dbReference type="Pfam" id="PF13527">
    <property type="entry name" value="Acetyltransf_9"/>
    <property type="match status" value="1"/>
</dbReference>